<evidence type="ECO:0000313" key="2">
    <source>
        <dbReference type="Proteomes" id="UP000001611"/>
    </source>
</evidence>
<dbReference type="AlphaFoldDB" id="G2XFN1"/>
<dbReference type="EMBL" id="DS572717">
    <property type="protein sequence ID" value="EGY18629.1"/>
    <property type="molecule type" value="Genomic_DNA"/>
</dbReference>
<sequence length="100" mass="11181">MEDDIPRQGKAEYVLNGPENISGRQITDLVKHEIGTKDVSWVEYVAAQSSEPKSIISSLRFAQVTTWEGKCTSYTTSQEVLRLAAPKVTPATYFKTMLQN</sequence>
<dbReference type="GeneID" id="20710618"/>
<reference evidence="1 2" key="1">
    <citation type="submission" date="2008-03" db="EMBL/GenBank/DDBJ databases">
        <title>The Genome Sequence of Verticillium dahliae VdLs.17.</title>
        <authorList>
            <consortium name="The Broad Institute Genome Sequencing Platform"/>
            <person name="Ma L.-J.J."/>
            <person name="Klosterman S.J."/>
            <person name="Subbarao K."/>
            <person name="Dobinson K."/>
            <person name="Veronese P."/>
            <person name="Kang S."/>
            <person name="Gold S.E."/>
            <person name="Young S."/>
            <person name="Jaffe D."/>
            <person name="Gnerre S."/>
            <person name="Berlin A."/>
            <person name="Heiman D."/>
            <person name="Hepburn T."/>
            <person name="Sykes S."/>
            <person name="Alvarado L."/>
            <person name="Kodira C.D."/>
            <person name="Lander E."/>
            <person name="Galagan J."/>
            <person name="Nusbaum C."/>
            <person name="Birren B."/>
        </authorList>
    </citation>
    <scope>NUCLEOTIDE SEQUENCE [LARGE SCALE GENOMIC DNA]</scope>
    <source>
        <strain evidence="2">VdLs.17 / ATCC MYA-4575 / FGSC 10137</strain>
    </source>
</reference>
<proteinExistence type="predicted"/>
<dbReference type="Proteomes" id="UP000001611">
    <property type="component" value="Chromosome 4"/>
</dbReference>
<evidence type="ECO:0008006" key="3">
    <source>
        <dbReference type="Google" id="ProtNLM"/>
    </source>
</evidence>
<keyword evidence="2" id="KW-1185">Reference proteome</keyword>
<dbReference type="RefSeq" id="XP_009653752.1">
    <property type="nucleotide sequence ID" value="XM_009655457.1"/>
</dbReference>
<dbReference type="HOGENOM" id="CLU_158773_0_0_1"/>
<evidence type="ECO:0000313" key="1">
    <source>
        <dbReference type="EMBL" id="EGY18629.1"/>
    </source>
</evidence>
<name>G2XFN1_VERDV</name>
<dbReference type="InParanoid" id="G2XFN1"/>
<protein>
    <recommendedName>
        <fullName evidence="3">NmrA-like domain-containing protein</fullName>
    </recommendedName>
</protein>
<accession>G2XFN1</accession>
<gene>
    <name evidence="1" type="ORF">VDAG_09155</name>
</gene>
<dbReference type="KEGG" id="vda:VDAG_09155"/>
<organism evidence="1 2">
    <name type="scientific">Verticillium dahliae (strain VdLs.17 / ATCC MYA-4575 / FGSC 10137)</name>
    <name type="common">Verticillium wilt</name>
    <dbReference type="NCBI Taxonomy" id="498257"/>
    <lineage>
        <taxon>Eukaryota</taxon>
        <taxon>Fungi</taxon>
        <taxon>Dikarya</taxon>
        <taxon>Ascomycota</taxon>
        <taxon>Pezizomycotina</taxon>
        <taxon>Sordariomycetes</taxon>
        <taxon>Hypocreomycetidae</taxon>
        <taxon>Glomerellales</taxon>
        <taxon>Plectosphaerellaceae</taxon>
        <taxon>Verticillium</taxon>
    </lineage>
</organism>